<proteinExistence type="predicted"/>
<organism evidence="2 3">
    <name type="scientific">Streptomyces nymphaeiformis</name>
    <dbReference type="NCBI Taxonomy" id="2663842"/>
    <lineage>
        <taxon>Bacteria</taxon>
        <taxon>Bacillati</taxon>
        <taxon>Actinomycetota</taxon>
        <taxon>Actinomycetes</taxon>
        <taxon>Kitasatosporales</taxon>
        <taxon>Streptomycetaceae</taxon>
        <taxon>Streptomyces</taxon>
    </lineage>
</organism>
<dbReference type="InterPro" id="IPR000551">
    <property type="entry name" value="MerR-type_HTH_dom"/>
</dbReference>
<reference evidence="2 3" key="1">
    <citation type="submission" date="2020-08" db="EMBL/GenBank/DDBJ databases">
        <title>Genomic Encyclopedia of Type Strains, Phase III (KMG-III): the genomes of soil and plant-associated and newly described type strains.</title>
        <authorList>
            <person name="Whitman W."/>
        </authorList>
    </citation>
    <scope>NUCLEOTIDE SEQUENCE [LARGE SCALE GENOMIC DNA]</scope>
    <source>
        <strain evidence="2 3">SFB5A</strain>
    </source>
</reference>
<evidence type="ECO:0000313" key="2">
    <source>
        <dbReference type="EMBL" id="MBB4987479.1"/>
    </source>
</evidence>
<dbReference type="EMBL" id="JACHJY010000023">
    <property type="protein sequence ID" value="MBB4987479.1"/>
    <property type="molecule type" value="Genomic_DNA"/>
</dbReference>
<dbReference type="Pfam" id="PF13411">
    <property type="entry name" value="MerR_1"/>
    <property type="match status" value="1"/>
</dbReference>
<feature type="domain" description="HTH merR-type" evidence="1">
    <location>
        <begin position="25"/>
        <end position="65"/>
    </location>
</feature>
<evidence type="ECO:0000313" key="3">
    <source>
        <dbReference type="Proteomes" id="UP000582643"/>
    </source>
</evidence>
<dbReference type="GO" id="GO:0006355">
    <property type="term" value="P:regulation of DNA-templated transcription"/>
    <property type="evidence" value="ECO:0007669"/>
    <property type="project" value="InterPro"/>
</dbReference>
<keyword evidence="3" id="KW-1185">Reference proteome</keyword>
<dbReference type="SUPFAM" id="SSF46955">
    <property type="entry name" value="Putative DNA-binding domain"/>
    <property type="match status" value="1"/>
</dbReference>
<accession>A0A7W7U9N2</accession>
<dbReference type="Proteomes" id="UP000582643">
    <property type="component" value="Unassembled WGS sequence"/>
</dbReference>
<gene>
    <name evidence="2" type="ORF">GGE06_008452</name>
</gene>
<name>A0A7W7U9N2_9ACTN</name>
<dbReference type="RefSeq" id="WP_184933262.1">
    <property type="nucleotide sequence ID" value="NZ_JACHJY010000023.1"/>
</dbReference>
<dbReference type="GO" id="GO:0003677">
    <property type="term" value="F:DNA binding"/>
    <property type="evidence" value="ECO:0007669"/>
    <property type="project" value="UniProtKB-KW"/>
</dbReference>
<keyword evidence="2" id="KW-0238">DNA-binding</keyword>
<dbReference type="InterPro" id="IPR009061">
    <property type="entry name" value="DNA-bd_dom_put_sf"/>
</dbReference>
<protein>
    <submittedName>
        <fullName evidence="2">DNA-binding transcriptional MerR regulator</fullName>
    </submittedName>
</protein>
<evidence type="ECO:0000259" key="1">
    <source>
        <dbReference type="Pfam" id="PF13411"/>
    </source>
</evidence>
<sequence length="85" mass="9101">MATLYTATEAAKAATTWRRRLSAGTATVTPATVRSWVTRGHLAPAGLDHRGRPLYTSADLARAEVATRGRALRLVGIPERTASSR</sequence>
<comment type="caution">
    <text evidence="2">The sequence shown here is derived from an EMBL/GenBank/DDBJ whole genome shotgun (WGS) entry which is preliminary data.</text>
</comment>
<dbReference type="AlphaFoldDB" id="A0A7W7U9N2"/>